<dbReference type="InterPro" id="IPR013249">
    <property type="entry name" value="RNA_pol_sigma70_r4_t2"/>
</dbReference>
<sequence length="185" mass="21437">MNRETGCGGCAQRSDFSALKSRDPDIRRLLADYIVSHQEDFYRLAFSYVKNRDAALDVVQESIVKALSKADTLREPAYLKTWFYRILLNESMNHFRRTSRILPLEELEQQSAPAGCDPGERLDLYDAIDRLAPREQAVIKLRFFEDMKLEEIAQATDANLNTVKSRLYKALRKLRDMTGEDLRDE</sequence>
<dbReference type="Gene3D" id="1.10.1740.10">
    <property type="match status" value="1"/>
</dbReference>
<dbReference type="InterPro" id="IPR036388">
    <property type="entry name" value="WH-like_DNA-bd_sf"/>
</dbReference>
<keyword evidence="3 6" id="KW-0731">Sigma factor</keyword>
<evidence type="ECO:0000256" key="2">
    <source>
        <dbReference type="ARBA" id="ARBA00023015"/>
    </source>
</evidence>
<dbReference type="Gene3D" id="1.10.10.10">
    <property type="entry name" value="Winged helix-like DNA-binding domain superfamily/Winged helix DNA-binding domain"/>
    <property type="match status" value="1"/>
</dbReference>
<evidence type="ECO:0000256" key="1">
    <source>
        <dbReference type="ARBA" id="ARBA00010641"/>
    </source>
</evidence>
<keyword evidence="10" id="KW-1185">Reference proteome</keyword>
<dbReference type="InterPro" id="IPR039425">
    <property type="entry name" value="RNA_pol_sigma-70-like"/>
</dbReference>
<dbReference type="AlphaFoldDB" id="A6NRB7"/>
<dbReference type="InterPro" id="IPR013324">
    <property type="entry name" value="RNA_pol_sigma_r3/r4-like"/>
</dbReference>
<dbReference type="InterPro" id="IPR000838">
    <property type="entry name" value="RNA_pol_sigma70_ECF_CS"/>
</dbReference>
<reference evidence="9 10" key="2">
    <citation type="submission" date="2007-06" db="EMBL/GenBank/DDBJ databases">
        <title>Draft genome sequence of Pseudoflavonifractor capillosus ATCC 29799.</title>
        <authorList>
            <person name="Sudarsanam P."/>
            <person name="Ley R."/>
            <person name="Guruge J."/>
            <person name="Turnbaugh P.J."/>
            <person name="Mahowald M."/>
            <person name="Liep D."/>
            <person name="Gordon J."/>
        </authorList>
    </citation>
    <scope>NUCLEOTIDE SEQUENCE [LARGE SCALE GENOMIC DNA]</scope>
    <source>
        <strain evidence="9 10">ATCC 29799</strain>
    </source>
</reference>
<dbReference type="STRING" id="411467.BACCAP_00744"/>
<keyword evidence="2 6" id="KW-0805">Transcription regulation</keyword>
<dbReference type="GO" id="GO:0003677">
    <property type="term" value="F:DNA binding"/>
    <property type="evidence" value="ECO:0007669"/>
    <property type="project" value="UniProtKB-KW"/>
</dbReference>
<evidence type="ECO:0000256" key="6">
    <source>
        <dbReference type="RuleBase" id="RU000716"/>
    </source>
</evidence>
<dbReference type="SUPFAM" id="SSF88946">
    <property type="entry name" value="Sigma2 domain of RNA polymerase sigma factors"/>
    <property type="match status" value="1"/>
</dbReference>
<evidence type="ECO:0000259" key="7">
    <source>
        <dbReference type="Pfam" id="PF04542"/>
    </source>
</evidence>
<dbReference type="Pfam" id="PF08281">
    <property type="entry name" value="Sigma70_r4_2"/>
    <property type="match status" value="1"/>
</dbReference>
<dbReference type="GO" id="GO:0016987">
    <property type="term" value="F:sigma factor activity"/>
    <property type="evidence" value="ECO:0007669"/>
    <property type="project" value="UniProtKB-KW"/>
</dbReference>
<dbReference type="GO" id="GO:0006352">
    <property type="term" value="P:DNA-templated transcription initiation"/>
    <property type="evidence" value="ECO:0007669"/>
    <property type="project" value="InterPro"/>
</dbReference>
<keyword evidence="4 6" id="KW-0238">DNA-binding</keyword>
<evidence type="ECO:0000259" key="8">
    <source>
        <dbReference type="Pfam" id="PF08281"/>
    </source>
</evidence>
<comment type="similarity">
    <text evidence="1 6">Belongs to the sigma-70 factor family. ECF subfamily.</text>
</comment>
<keyword evidence="5 6" id="KW-0804">Transcription</keyword>
<dbReference type="InterPro" id="IPR013325">
    <property type="entry name" value="RNA_pol_sigma_r2"/>
</dbReference>
<dbReference type="GO" id="GO:0006950">
    <property type="term" value="P:response to stress"/>
    <property type="evidence" value="ECO:0007669"/>
    <property type="project" value="UniProtKB-ARBA"/>
</dbReference>
<evidence type="ECO:0000313" key="9">
    <source>
        <dbReference type="EMBL" id="EDN01612.1"/>
    </source>
</evidence>
<dbReference type="PROSITE" id="PS01063">
    <property type="entry name" value="SIGMA70_ECF"/>
    <property type="match status" value="1"/>
</dbReference>
<dbReference type="CDD" id="cd06171">
    <property type="entry name" value="Sigma70_r4"/>
    <property type="match status" value="1"/>
</dbReference>
<dbReference type="SUPFAM" id="SSF88659">
    <property type="entry name" value="Sigma3 and sigma4 domains of RNA polymerase sigma factors"/>
    <property type="match status" value="1"/>
</dbReference>
<dbReference type="Pfam" id="PF04542">
    <property type="entry name" value="Sigma70_r2"/>
    <property type="match status" value="1"/>
</dbReference>
<gene>
    <name evidence="9" type="primary">sigV</name>
    <name evidence="9" type="ORF">BACCAP_00744</name>
</gene>
<dbReference type="EMBL" id="AAXG02000005">
    <property type="protein sequence ID" value="EDN01612.1"/>
    <property type="molecule type" value="Genomic_DNA"/>
</dbReference>
<dbReference type="NCBIfam" id="TIGR02937">
    <property type="entry name" value="sigma70-ECF"/>
    <property type="match status" value="1"/>
</dbReference>
<evidence type="ECO:0000313" key="10">
    <source>
        <dbReference type="Proteomes" id="UP000003639"/>
    </source>
</evidence>
<proteinExistence type="inferred from homology"/>
<comment type="caution">
    <text evidence="9">The sequence shown here is derived from an EMBL/GenBank/DDBJ whole genome shotgun (WGS) entry which is preliminary data.</text>
</comment>
<accession>A6NRB7</accession>
<dbReference type="eggNOG" id="COG1595">
    <property type="taxonomic scope" value="Bacteria"/>
</dbReference>
<dbReference type="InterPro" id="IPR007627">
    <property type="entry name" value="RNA_pol_sigma70_r2"/>
</dbReference>
<dbReference type="InterPro" id="IPR014284">
    <property type="entry name" value="RNA_pol_sigma-70_dom"/>
</dbReference>
<dbReference type="PANTHER" id="PTHR43133">
    <property type="entry name" value="RNA POLYMERASE ECF-TYPE SIGMA FACTO"/>
    <property type="match status" value="1"/>
</dbReference>
<dbReference type="PANTHER" id="PTHR43133:SF60">
    <property type="entry name" value="RNA POLYMERASE SIGMA FACTOR SIGV"/>
    <property type="match status" value="1"/>
</dbReference>
<feature type="domain" description="RNA polymerase sigma factor 70 region 4 type 2" evidence="8">
    <location>
        <begin position="122"/>
        <end position="174"/>
    </location>
</feature>
<evidence type="ECO:0000256" key="3">
    <source>
        <dbReference type="ARBA" id="ARBA00023082"/>
    </source>
</evidence>
<evidence type="ECO:0000256" key="5">
    <source>
        <dbReference type="ARBA" id="ARBA00023163"/>
    </source>
</evidence>
<organism evidence="9 10">
    <name type="scientific">Pseudoflavonifractor capillosus ATCC 29799</name>
    <dbReference type="NCBI Taxonomy" id="411467"/>
    <lineage>
        <taxon>Bacteria</taxon>
        <taxon>Bacillati</taxon>
        <taxon>Bacillota</taxon>
        <taxon>Clostridia</taxon>
        <taxon>Eubacteriales</taxon>
        <taxon>Oscillospiraceae</taxon>
        <taxon>Pseudoflavonifractor</taxon>
    </lineage>
</organism>
<name>A6NRB7_9FIRM</name>
<reference evidence="9 10" key="1">
    <citation type="submission" date="2007-04" db="EMBL/GenBank/DDBJ databases">
        <authorList>
            <person name="Fulton L."/>
            <person name="Clifton S."/>
            <person name="Fulton B."/>
            <person name="Xu J."/>
            <person name="Minx P."/>
            <person name="Pepin K.H."/>
            <person name="Johnson M."/>
            <person name="Thiruvilangam P."/>
            <person name="Bhonagiri V."/>
            <person name="Nash W.E."/>
            <person name="Mardis E.R."/>
            <person name="Wilson R.K."/>
        </authorList>
    </citation>
    <scope>NUCLEOTIDE SEQUENCE [LARGE SCALE GENOMIC DNA]</scope>
    <source>
        <strain evidence="9 10">ATCC 29799</strain>
    </source>
</reference>
<evidence type="ECO:0000256" key="4">
    <source>
        <dbReference type="ARBA" id="ARBA00023125"/>
    </source>
</evidence>
<dbReference type="Proteomes" id="UP000003639">
    <property type="component" value="Unassembled WGS sequence"/>
</dbReference>
<feature type="domain" description="RNA polymerase sigma-70 region 2" evidence="7">
    <location>
        <begin position="36"/>
        <end position="100"/>
    </location>
</feature>
<protein>
    <recommendedName>
        <fullName evidence="6">RNA polymerase sigma factor</fullName>
    </recommendedName>
</protein>
<dbReference type="OrthoDB" id="9782703at2"/>